<keyword evidence="4" id="KW-0378">Hydrolase</keyword>
<evidence type="ECO:0000256" key="5">
    <source>
        <dbReference type="ARBA" id="ARBA00022806"/>
    </source>
</evidence>
<name>A0A381X831_9ZZZZ</name>
<dbReference type="Gene3D" id="2.40.10.170">
    <property type="match status" value="1"/>
</dbReference>
<dbReference type="Pfam" id="PF00271">
    <property type="entry name" value="Helicase_C"/>
    <property type="match status" value="1"/>
</dbReference>
<dbReference type="SMART" id="SM00487">
    <property type="entry name" value="DEXDc"/>
    <property type="match status" value="1"/>
</dbReference>
<dbReference type="GO" id="GO:0016787">
    <property type="term" value="F:hydrolase activity"/>
    <property type="evidence" value="ECO:0007669"/>
    <property type="project" value="UniProtKB-KW"/>
</dbReference>
<dbReference type="AlphaFoldDB" id="A0A381X831"/>
<feature type="domain" description="Helicase ATP-binding" evidence="9">
    <location>
        <begin position="450"/>
        <end position="611"/>
    </location>
</feature>
<dbReference type="SMART" id="SM01058">
    <property type="entry name" value="CarD_TRCF"/>
    <property type="match status" value="1"/>
</dbReference>
<keyword evidence="8" id="KW-0234">DNA repair</keyword>
<evidence type="ECO:0000256" key="4">
    <source>
        <dbReference type="ARBA" id="ARBA00022801"/>
    </source>
</evidence>
<dbReference type="PROSITE" id="PS51192">
    <property type="entry name" value="HELICASE_ATP_BIND_1"/>
    <property type="match status" value="1"/>
</dbReference>
<gene>
    <name evidence="11" type="ORF">METZ01_LOCUS113779</name>
</gene>
<keyword evidence="5" id="KW-0347">Helicase</keyword>
<dbReference type="GO" id="GO:0003677">
    <property type="term" value="F:DNA binding"/>
    <property type="evidence" value="ECO:0007669"/>
    <property type="project" value="UniProtKB-KW"/>
</dbReference>
<dbReference type="SMART" id="SM00490">
    <property type="entry name" value="HELICc"/>
    <property type="match status" value="1"/>
</dbReference>
<keyword evidence="6" id="KW-0067">ATP-binding</keyword>
<dbReference type="PANTHER" id="PTHR47964">
    <property type="entry name" value="ATP-DEPENDENT DNA HELICASE HOMOLOG RECG, CHLOROPLASTIC"/>
    <property type="match status" value="1"/>
</dbReference>
<dbReference type="InterPro" id="IPR041471">
    <property type="entry name" value="UvrB_inter"/>
</dbReference>
<keyword evidence="1" id="KW-0963">Cytoplasm</keyword>
<dbReference type="InterPro" id="IPR003711">
    <property type="entry name" value="CarD-like/TRCF_RID"/>
</dbReference>
<evidence type="ECO:0000313" key="11">
    <source>
        <dbReference type="EMBL" id="SVA60925.1"/>
    </source>
</evidence>
<dbReference type="GO" id="GO:0003678">
    <property type="term" value="F:DNA helicase activity"/>
    <property type="evidence" value="ECO:0007669"/>
    <property type="project" value="TreeGrafter"/>
</dbReference>
<dbReference type="GO" id="GO:0005524">
    <property type="term" value="F:ATP binding"/>
    <property type="evidence" value="ECO:0007669"/>
    <property type="project" value="UniProtKB-KW"/>
</dbReference>
<accession>A0A381X831</accession>
<organism evidence="11">
    <name type="scientific">marine metagenome</name>
    <dbReference type="NCBI Taxonomy" id="408172"/>
    <lineage>
        <taxon>unclassified sequences</taxon>
        <taxon>metagenomes</taxon>
        <taxon>ecological metagenomes</taxon>
    </lineage>
</organism>
<evidence type="ECO:0000259" key="10">
    <source>
        <dbReference type="PROSITE" id="PS51194"/>
    </source>
</evidence>
<dbReference type="Pfam" id="PF02559">
    <property type="entry name" value="CarD_TRCF_RID"/>
    <property type="match status" value="1"/>
</dbReference>
<evidence type="ECO:0008006" key="12">
    <source>
        <dbReference type="Google" id="ProtNLM"/>
    </source>
</evidence>
<keyword evidence="2" id="KW-0547">Nucleotide-binding</keyword>
<dbReference type="EMBL" id="UINC01014250">
    <property type="protein sequence ID" value="SVA60925.1"/>
    <property type="molecule type" value="Genomic_DNA"/>
</dbReference>
<dbReference type="PANTHER" id="PTHR47964:SF1">
    <property type="entry name" value="ATP-DEPENDENT DNA HELICASE HOMOLOG RECG, CHLOROPLASTIC"/>
    <property type="match status" value="1"/>
</dbReference>
<dbReference type="PROSITE" id="PS51194">
    <property type="entry name" value="HELICASE_CTER"/>
    <property type="match status" value="1"/>
</dbReference>
<dbReference type="Gene3D" id="3.40.50.300">
    <property type="entry name" value="P-loop containing nucleotide triphosphate hydrolases"/>
    <property type="match status" value="2"/>
</dbReference>
<protein>
    <recommendedName>
        <fullName evidence="12">Helicase ATP-binding domain-containing protein</fullName>
    </recommendedName>
</protein>
<reference evidence="11" key="1">
    <citation type="submission" date="2018-05" db="EMBL/GenBank/DDBJ databases">
        <authorList>
            <person name="Lanie J.A."/>
            <person name="Ng W.-L."/>
            <person name="Kazmierczak K.M."/>
            <person name="Andrzejewski T.M."/>
            <person name="Davidsen T.M."/>
            <person name="Wayne K.J."/>
            <person name="Tettelin H."/>
            <person name="Glass J.I."/>
            <person name="Rusch D."/>
            <person name="Podicherti R."/>
            <person name="Tsui H.-C.T."/>
            <person name="Winkler M.E."/>
        </authorList>
    </citation>
    <scope>NUCLEOTIDE SEQUENCE</scope>
</reference>
<proteinExistence type="predicted"/>
<dbReference type="GO" id="GO:0006281">
    <property type="term" value="P:DNA repair"/>
    <property type="evidence" value="ECO:0007669"/>
    <property type="project" value="UniProtKB-KW"/>
</dbReference>
<evidence type="ECO:0000256" key="7">
    <source>
        <dbReference type="ARBA" id="ARBA00023125"/>
    </source>
</evidence>
<feature type="non-terminal residue" evidence="11">
    <location>
        <position position="757"/>
    </location>
</feature>
<dbReference type="InterPro" id="IPR014001">
    <property type="entry name" value="Helicase_ATP-bd"/>
</dbReference>
<dbReference type="Pfam" id="PF17757">
    <property type="entry name" value="UvrB_inter"/>
    <property type="match status" value="1"/>
</dbReference>
<evidence type="ECO:0000259" key="9">
    <source>
        <dbReference type="PROSITE" id="PS51192"/>
    </source>
</evidence>
<dbReference type="InterPro" id="IPR027417">
    <property type="entry name" value="P-loop_NTPase"/>
</dbReference>
<evidence type="ECO:0000256" key="2">
    <source>
        <dbReference type="ARBA" id="ARBA00022741"/>
    </source>
</evidence>
<dbReference type="SUPFAM" id="SSF141259">
    <property type="entry name" value="CarD-like"/>
    <property type="match status" value="1"/>
</dbReference>
<dbReference type="InterPro" id="IPR047112">
    <property type="entry name" value="RecG/Mfd"/>
</dbReference>
<dbReference type="Pfam" id="PF00270">
    <property type="entry name" value="DEAD"/>
    <property type="match status" value="1"/>
</dbReference>
<evidence type="ECO:0000256" key="1">
    <source>
        <dbReference type="ARBA" id="ARBA00022490"/>
    </source>
</evidence>
<sequence>VVRSYFIGSIALNNKLVVVSDDSFALYHESVGVASIQSQYLPTFQSADIFPETFNLSKSKYVQAMAATLAGDLPNVIYTEGGLNEPVPKSIMTKKVISLHVRVDDRLLIADTIKTLNKYGYDENIQAKNIGEYARRGGIVDVFPTNTKNPIRIEFNDDVVASIRYYNPTSQVSVETTNNIIIPTLIKNISDVLSITYKDKLMELGYSTIKVGMTNNSWQIDFAGRNNNYETETIQIKDISLKTDEYITKNKQDITAIYVVGNNSKPKDYYPNNSIYINGHINGSVLIYNSGLAIIKNDTIKKVNEYNKKRSEEYFYSYNWGDHITHIDYGVGIYRGLVKKHNKDYLKLEYAKNSTVHLLAQRIDMIAPLVGTKKPKINNLGDKSWTTRKEKTKKNIQDIIADMVSINKNRLLRREIHYKQEDYLEKSIGESFPYTETGDQAAAINDIYKDMVSPGLMDRLIIGDVGFGKTEVALRAAAKAAFSGVLVMVVVPTTILANQHYILFKNRLENFGVTVEMLSRFITHNKQKKIINNIRNKQVDIVVGTHKLLSDTIPKNRLGLLIIDDEHRFGVVHKNKLLKLKKSVDVLTLTATPIPRTLQQSLLGLKSVSLINTPPVKRVPIKTQVVYQNWAFIKKVIKVELNRGGQVYFLHNRIESIRFYEKIIVDLLPGATIASAHGGMNSGDLEKIILSFFKGSIQVLISTTIIEAGLDVPNANTIIINSAQMYGLSQLYQIRGRVGRGERQGFCYLVIPKEESL</sequence>
<feature type="non-terminal residue" evidence="11">
    <location>
        <position position="1"/>
    </location>
</feature>
<dbReference type="InterPro" id="IPR011545">
    <property type="entry name" value="DEAD/DEAH_box_helicase_dom"/>
</dbReference>
<dbReference type="SUPFAM" id="SSF52540">
    <property type="entry name" value="P-loop containing nucleoside triphosphate hydrolases"/>
    <property type="match status" value="3"/>
</dbReference>
<dbReference type="InterPro" id="IPR036101">
    <property type="entry name" value="CarD-like/TRCF_RID_sf"/>
</dbReference>
<dbReference type="InterPro" id="IPR001650">
    <property type="entry name" value="Helicase_C-like"/>
</dbReference>
<evidence type="ECO:0000256" key="3">
    <source>
        <dbReference type="ARBA" id="ARBA00022763"/>
    </source>
</evidence>
<feature type="domain" description="Helicase C-terminal" evidence="10">
    <location>
        <begin position="631"/>
        <end position="757"/>
    </location>
</feature>
<evidence type="ECO:0000256" key="6">
    <source>
        <dbReference type="ARBA" id="ARBA00022840"/>
    </source>
</evidence>
<keyword evidence="7" id="KW-0238">DNA-binding</keyword>
<evidence type="ECO:0000256" key="8">
    <source>
        <dbReference type="ARBA" id="ARBA00023204"/>
    </source>
</evidence>
<keyword evidence="3" id="KW-0227">DNA damage</keyword>
<dbReference type="Gene3D" id="3.30.2060.10">
    <property type="entry name" value="Penicillin-binding protein 1b domain"/>
    <property type="match status" value="1"/>
</dbReference>